<dbReference type="PANTHER" id="PTHR30294">
    <property type="entry name" value="MEMBRANE COMPONENT OF ABC TRANSPORTER YHHJ-RELATED"/>
    <property type="match status" value="1"/>
</dbReference>
<sequence length="366" mass="39937">MRMAALVRRIGQQMMRDKRTLALMMVAPLLILTLVHFLFASDSAANPKLAVIGADEATVEALREKEIEPIAYPGGTEAKKLLAEEDLDGVLQWEGEEGALTLRNEDPASAQALQMKVMQTLAAQAAKQQAERLAHLLPGKVVLPAGNSLDAAEPKLAIDYMHGNADTSFFDVLSPILVGFFVFFFVFLISGIALLRERTTGTLDRLMSTPVRRSEIVFGYLLGYGLFAVIQTLIVVFYSVKVLGIVMAGSLGSVIIINLLLALVALSLGILLSAFANSEFQMVQFIPLVVVPQVFFAGIFPVDGMADWLQAVARIMPMYYGGNALQAVMYKGMGLSDIYFDLAVLLGFALVFIVLNIAVLRKYRKI</sequence>
<dbReference type="PROSITE" id="PS51012">
    <property type="entry name" value="ABC_TM2"/>
    <property type="match status" value="1"/>
</dbReference>
<dbReference type="InterPro" id="IPR047817">
    <property type="entry name" value="ABC2_TM_bact-type"/>
</dbReference>
<evidence type="ECO:0000256" key="1">
    <source>
        <dbReference type="ARBA" id="ARBA00004651"/>
    </source>
</evidence>
<keyword evidence="5 8" id="KW-0812">Transmembrane</keyword>
<accession>A0A3A3GW23</accession>
<organism evidence="10 11">
    <name type="scientific">Paenibacillus thiaminolyticus</name>
    <name type="common">Bacillus thiaminolyticus</name>
    <dbReference type="NCBI Taxonomy" id="49283"/>
    <lineage>
        <taxon>Bacteria</taxon>
        <taxon>Bacillati</taxon>
        <taxon>Bacillota</taxon>
        <taxon>Bacilli</taxon>
        <taxon>Bacillales</taxon>
        <taxon>Paenibacillaceae</taxon>
        <taxon>Paenibacillus</taxon>
    </lineage>
</organism>
<feature type="transmembrane region" description="Helical" evidence="8">
    <location>
        <begin position="338"/>
        <end position="360"/>
    </location>
</feature>
<keyword evidence="7 8" id="KW-0472">Membrane</keyword>
<evidence type="ECO:0000256" key="4">
    <source>
        <dbReference type="ARBA" id="ARBA00022475"/>
    </source>
</evidence>
<evidence type="ECO:0000256" key="5">
    <source>
        <dbReference type="ARBA" id="ARBA00022692"/>
    </source>
</evidence>
<feature type="domain" description="ABC transmembrane type-2" evidence="9">
    <location>
        <begin position="130"/>
        <end position="363"/>
    </location>
</feature>
<dbReference type="InterPro" id="IPR051449">
    <property type="entry name" value="ABC-2_transporter_component"/>
</dbReference>
<name>A0A3A3GW23_PANTH</name>
<dbReference type="AlphaFoldDB" id="A0A3A3GW23"/>
<gene>
    <name evidence="10" type="ORF">DQX05_26930</name>
</gene>
<dbReference type="GO" id="GO:0005886">
    <property type="term" value="C:plasma membrane"/>
    <property type="evidence" value="ECO:0007669"/>
    <property type="project" value="UniProtKB-SubCell"/>
</dbReference>
<keyword evidence="4" id="KW-1003">Cell membrane</keyword>
<dbReference type="PANTHER" id="PTHR30294:SF38">
    <property type="entry name" value="TRANSPORT PERMEASE PROTEIN"/>
    <property type="match status" value="1"/>
</dbReference>
<dbReference type="Proteomes" id="UP000266177">
    <property type="component" value="Unassembled WGS sequence"/>
</dbReference>
<feature type="transmembrane region" description="Helical" evidence="8">
    <location>
        <begin position="172"/>
        <end position="195"/>
    </location>
</feature>
<dbReference type="GO" id="GO:0140359">
    <property type="term" value="F:ABC-type transporter activity"/>
    <property type="evidence" value="ECO:0007669"/>
    <property type="project" value="InterPro"/>
</dbReference>
<comment type="caution">
    <text evidence="10">The sequence shown here is derived from an EMBL/GenBank/DDBJ whole genome shotgun (WGS) entry which is preliminary data.</text>
</comment>
<evidence type="ECO:0000256" key="3">
    <source>
        <dbReference type="ARBA" id="ARBA00022448"/>
    </source>
</evidence>
<protein>
    <submittedName>
        <fullName evidence="10">ABC transporter permease</fullName>
    </submittedName>
</protein>
<evidence type="ECO:0000256" key="6">
    <source>
        <dbReference type="ARBA" id="ARBA00022989"/>
    </source>
</evidence>
<evidence type="ECO:0000256" key="2">
    <source>
        <dbReference type="ARBA" id="ARBA00007783"/>
    </source>
</evidence>
<keyword evidence="6 8" id="KW-1133">Transmembrane helix</keyword>
<feature type="transmembrane region" description="Helical" evidence="8">
    <location>
        <begin position="216"/>
        <end position="239"/>
    </location>
</feature>
<evidence type="ECO:0000256" key="7">
    <source>
        <dbReference type="ARBA" id="ARBA00023136"/>
    </source>
</evidence>
<feature type="transmembrane region" description="Helical" evidence="8">
    <location>
        <begin position="21"/>
        <end position="39"/>
    </location>
</feature>
<comment type="similarity">
    <text evidence="2">Belongs to the ABC-2 integral membrane protein family.</text>
</comment>
<evidence type="ECO:0000313" key="11">
    <source>
        <dbReference type="Proteomes" id="UP000266177"/>
    </source>
</evidence>
<reference evidence="10 11" key="1">
    <citation type="submission" date="2018-09" db="EMBL/GenBank/DDBJ databases">
        <title>Paenibacillus SK2017-BO5.</title>
        <authorList>
            <person name="Piskunova J.V."/>
            <person name="Dubiley S.A."/>
            <person name="Severinov K.V."/>
        </authorList>
    </citation>
    <scope>NUCLEOTIDE SEQUENCE [LARGE SCALE GENOMIC DNA]</scope>
    <source>
        <strain evidence="10 11">BO5</strain>
    </source>
</reference>
<dbReference type="OrthoDB" id="9776218at2"/>
<evidence type="ECO:0000259" key="9">
    <source>
        <dbReference type="PROSITE" id="PS51012"/>
    </source>
</evidence>
<dbReference type="EMBL" id="QYZD01000043">
    <property type="protein sequence ID" value="RJG18885.1"/>
    <property type="molecule type" value="Genomic_DNA"/>
</dbReference>
<comment type="subcellular location">
    <subcellularLocation>
        <location evidence="1">Cell membrane</location>
        <topology evidence="1">Multi-pass membrane protein</topology>
    </subcellularLocation>
</comment>
<feature type="transmembrane region" description="Helical" evidence="8">
    <location>
        <begin position="283"/>
        <end position="302"/>
    </location>
</feature>
<dbReference type="InterPro" id="IPR013525">
    <property type="entry name" value="ABC2_TM"/>
</dbReference>
<evidence type="ECO:0000256" key="8">
    <source>
        <dbReference type="SAM" id="Phobius"/>
    </source>
</evidence>
<evidence type="ECO:0000313" key="10">
    <source>
        <dbReference type="EMBL" id="RJG18885.1"/>
    </source>
</evidence>
<feature type="transmembrane region" description="Helical" evidence="8">
    <location>
        <begin position="245"/>
        <end position="271"/>
    </location>
</feature>
<dbReference type="RefSeq" id="WP_119796378.1">
    <property type="nucleotide sequence ID" value="NZ_QYZD01000043.1"/>
</dbReference>
<keyword evidence="3" id="KW-0813">Transport</keyword>
<proteinExistence type="inferred from homology"/>
<dbReference type="Pfam" id="PF12698">
    <property type="entry name" value="ABC2_membrane_3"/>
    <property type="match status" value="1"/>
</dbReference>